<protein>
    <submittedName>
        <fullName evidence="1">Uncharacterized protein</fullName>
    </submittedName>
</protein>
<dbReference type="KEGG" id="mefw:F1737_09145"/>
<organism evidence="1 2">
    <name type="scientific">Methanochimaera problematica</name>
    <dbReference type="NCBI Taxonomy" id="2609417"/>
    <lineage>
        <taxon>Archaea</taxon>
        <taxon>Methanobacteriati</taxon>
        <taxon>Methanobacteriota</taxon>
        <taxon>Stenosarchaea group</taxon>
        <taxon>Methanomicrobia</taxon>
        <taxon>Methanomicrobiales</taxon>
        <taxon>Methanomicrobiaceae</taxon>
        <taxon>Methanochimaera</taxon>
    </lineage>
</organism>
<gene>
    <name evidence="1" type="ORF">F1737_09145</name>
</gene>
<dbReference type="Proteomes" id="UP001301797">
    <property type="component" value="Chromosome"/>
</dbReference>
<dbReference type="AlphaFoldDB" id="A0AA97I3G6"/>
<evidence type="ECO:0000313" key="1">
    <source>
        <dbReference type="EMBL" id="WOF17340.1"/>
    </source>
</evidence>
<keyword evidence="2" id="KW-1185">Reference proteome</keyword>
<reference evidence="1 2" key="1">
    <citation type="submission" date="2019-09" db="EMBL/GenBank/DDBJ databases">
        <title>The complete genome of Methanoplanus sp. FWC-SCC4.</title>
        <authorList>
            <person name="Chen S.-C."/>
            <person name="Zhou Y.-Z."/>
            <person name="Lai M.-C."/>
        </authorList>
    </citation>
    <scope>NUCLEOTIDE SEQUENCE [LARGE SCALE GENOMIC DNA]</scope>
    <source>
        <strain evidence="1 2">FWC-SCC4</strain>
    </source>
</reference>
<proteinExistence type="predicted"/>
<evidence type="ECO:0000313" key="2">
    <source>
        <dbReference type="Proteomes" id="UP001301797"/>
    </source>
</evidence>
<sequence>MLHCRSKGLWRCEGSCRQT</sequence>
<name>A0AA97I3G6_9EURY</name>
<accession>A0AA97I3G6</accession>
<dbReference type="EMBL" id="CP043875">
    <property type="protein sequence ID" value="WOF17340.1"/>
    <property type="molecule type" value="Genomic_DNA"/>
</dbReference>